<dbReference type="SUPFAM" id="SSF54427">
    <property type="entry name" value="NTF2-like"/>
    <property type="match status" value="1"/>
</dbReference>
<sequence length="138" mass="15389">MATTYPVDGSHPNIQALRAIYADLTRVGEYATDDIVLHRADRTVDNPHFVTGREQVVAHEAALVATTDKTIVMDVEHIAANDYFGAVFGVLRIQHPQPAAMPFCGLWRFENGKITEHWENAYDAPEFLRVLTQPVSAD</sequence>
<name>A0ABV7P2A9_9PSEU</name>
<dbReference type="RefSeq" id="WP_378241367.1">
    <property type="nucleotide sequence ID" value="NZ_JBHRWK010000038.1"/>
</dbReference>
<dbReference type="Gene3D" id="3.10.450.50">
    <property type="match status" value="1"/>
</dbReference>
<dbReference type="Pfam" id="PF12680">
    <property type="entry name" value="SnoaL_2"/>
    <property type="match status" value="1"/>
</dbReference>
<reference evidence="3" key="1">
    <citation type="journal article" date="2019" name="Int. J. Syst. Evol. Microbiol.">
        <title>The Global Catalogue of Microorganisms (GCM) 10K type strain sequencing project: providing services to taxonomists for standard genome sequencing and annotation.</title>
        <authorList>
            <consortium name="The Broad Institute Genomics Platform"/>
            <consortium name="The Broad Institute Genome Sequencing Center for Infectious Disease"/>
            <person name="Wu L."/>
            <person name="Ma J."/>
        </authorList>
    </citation>
    <scope>NUCLEOTIDE SEQUENCE [LARGE SCALE GENOMIC DNA]</scope>
    <source>
        <strain evidence="3">CGMCC 4.7676</strain>
    </source>
</reference>
<evidence type="ECO:0000313" key="3">
    <source>
        <dbReference type="Proteomes" id="UP001595645"/>
    </source>
</evidence>
<feature type="domain" description="SnoaL-like" evidence="1">
    <location>
        <begin position="23"/>
        <end position="117"/>
    </location>
</feature>
<proteinExistence type="predicted"/>
<protein>
    <submittedName>
        <fullName evidence="2">Nuclear transport factor 2 family protein</fullName>
    </submittedName>
</protein>
<dbReference type="InterPro" id="IPR032710">
    <property type="entry name" value="NTF2-like_dom_sf"/>
</dbReference>
<comment type="caution">
    <text evidence="2">The sequence shown here is derived from an EMBL/GenBank/DDBJ whole genome shotgun (WGS) entry which is preliminary data.</text>
</comment>
<gene>
    <name evidence="2" type="ORF">ACFOSH_24400</name>
</gene>
<keyword evidence="3" id="KW-1185">Reference proteome</keyword>
<dbReference type="Proteomes" id="UP001595645">
    <property type="component" value="Unassembled WGS sequence"/>
</dbReference>
<evidence type="ECO:0000313" key="2">
    <source>
        <dbReference type="EMBL" id="MFC3452592.1"/>
    </source>
</evidence>
<accession>A0ABV7P2A9</accession>
<organism evidence="2 3">
    <name type="scientific">Amycolatopsis speibonae</name>
    <dbReference type="NCBI Taxonomy" id="1450224"/>
    <lineage>
        <taxon>Bacteria</taxon>
        <taxon>Bacillati</taxon>
        <taxon>Actinomycetota</taxon>
        <taxon>Actinomycetes</taxon>
        <taxon>Pseudonocardiales</taxon>
        <taxon>Pseudonocardiaceae</taxon>
        <taxon>Amycolatopsis</taxon>
    </lineage>
</organism>
<dbReference type="InterPro" id="IPR037401">
    <property type="entry name" value="SnoaL-like"/>
</dbReference>
<dbReference type="EMBL" id="JBHRWK010000038">
    <property type="protein sequence ID" value="MFC3452592.1"/>
    <property type="molecule type" value="Genomic_DNA"/>
</dbReference>
<evidence type="ECO:0000259" key="1">
    <source>
        <dbReference type="Pfam" id="PF12680"/>
    </source>
</evidence>